<dbReference type="Pfam" id="PF03704">
    <property type="entry name" value="BTAD"/>
    <property type="match status" value="1"/>
</dbReference>
<dbReference type="PANTHER" id="PTHR35807">
    <property type="entry name" value="TRANSCRIPTIONAL REGULATOR REDD-RELATED"/>
    <property type="match status" value="1"/>
</dbReference>
<dbReference type="SMART" id="SM01043">
    <property type="entry name" value="BTAD"/>
    <property type="match status" value="1"/>
</dbReference>
<dbReference type="GO" id="GO:0003677">
    <property type="term" value="F:DNA binding"/>
    <property type="evidence" value="ECO:0007669"/>
    <property type="project" value="TreeGrafter"/>
</dbReference>
<keyword evidence="5" id="KW-1185">Reference proteome</keyword>
<accession>A0A178M0C9</accession>
<dbReference type="GO" id="GO:0006355">
    <property type="term" value="P:regulation of DNA-templated transcription"/>
    <property type="evidence" value="ECO:0007669"/>
    <property type="project" value="TreeGrafter"/>
</dbReference>
<dbReference type="OrthoDB" id="144218at2"/>
<dbReference type="InterPro" id="IPR036388">
    <property type="entry name" value="WH-like_DNA-bd_sf"/>
</dbReference>
<evidence type="ECO:0000256" key="2">
    <source>
        <dbReference type="ARBA" id="ARBA00023163"/>
    </source>
</evidence>
<dbReference type="InterPro" id="IPR011990">
    <property type="entry name" value="TPR-like_helical_dom_sf"/>
</dbReference>
<dbReference type="InterPro" id="IPR051677">
    <property type="entry name" value="AfsR-DnrI-RedD_regulator"/>
</dbReference>
<evidence type="ECO:0000259" key="3">
    <source>
        <dbReference type="SMART" id="SM01043"/>
    </source>
</evidence>
<dbReference type="InterPro" id="IPR005158">
    <property type="entry name" value="BTAD"/>
</dbReference>
<dbReference type="STRING" id="1707952.A6A03_19280"/>
<dbReference type="Gene3D" id="1.25.40.10">
    <property type="entry name" value="Tetratricopeptide repeat domain"/>
    <property type="match status" value="1"/>
</dbReference>
<dbReference type="Proteomes" id="UP000078287">
    <property type="component" value="Unassembled WGS sequence"/>
</dbReference>
<evidence type="ECO:0000313" key="5">
    <source>
        <dbReference type="Proteomes" id="UP000078287"/>
    </source>
</evidence>
<proteinExistence type="predicted"/>
<dbReference type="PANTHER" id="PTHR35807:SF1">
    <property type="entry name" value="TRANSCRIPTIONAL REGULATOR REDD"/>
    <property type="match status" value="1"/>
</dbReference>
<protein>
    <recommendedName>
        <fullName evidence="3">Bacterial transcriptional activator domain-containing protein</fullName>
    </recommendedName>
</protein>
<feature type="domain" description="Bacterial transcriptional activator" evidence="3">
    <location>
        <begin position="178"/>
        <end position="322"/>
    </location>
</feature>
<evidence type="ECO:0000313" key="4">
    <source>
        <dbReference type="EMBL" id="OAN40815.1"/>
    </source>
</evidence>
<sequence>MALLLHNDPEVQRQAAELLLTTVGAHIFTVLRRQLASADEAEKANALRALQTLEQHGRQRVEQRPFSGLHFETLGALRIYVGNHELTAHEWAAFNRSHAGWQKAQALLAYLFHYGQRGMTIEAALAAIWQDRATASAISRTLTAIRYVIGELGGADLAKRALISEQNRLWLSPMVCSSDAALFERAVQYAEQIEAEFDFESALPHYQHACSLYGGNYLVMVDLYDEDIEDYRQQLITTYLYLVERISEYYFSQQNIPRCIDWCLRGLRIRATDEQLVVRLLECYARQRRSADIERLYQRYRRHLGGMPDDDDEVERWMRQWRR</sequence>
<dbReference type="EMBL" id="LWQS01000092">
    <property type="protein sequence ID" value="OAN40815.1"/>
    <property type="molecule type" value="Genomic_DNA"/>
</dbReference>
<reference evidence="4 5" key="1">
    <citation type="submission" date="2016-04" db="EMBL/GenBank/DDBJ databases">
        <title>Chloroflexus islandicus sp. nov., a thermophilic filamentous anoxygenic phototrophic bacterium from geyser Strokkur (Iceland).</title>
        <authorList>
            <person name="Gaisin V.A."/>
            <person name="Kalashnikov A.M."/>
            <person name="Sukhacheva M.V."/>
            <person name="Grouzdev D.S."/>
            <person name="Ivanov T.M."/>
            <person name="Kuznetsov B."/>
            <person name="Gorlenko V.M."/>
        </authorList>
    </citation>
    <scope>NUCLEOTIDE SEQUENCE [LARGE SCALE GENOMIC DNA]</scope>
    <source>
        <strain evidence="5">isl-2</strain>
    </source>
</reference>
<evidence type="ECO:0000256" key="1">
    <source>
        <dbReference type="ARBA" id="ARBA00023015"/>
    </source>
</evidence>
<gene>
    <name evidence="4" type="ORF">A6A03_19280</name>
</gene>
<comment type="caution">
    <text evidence="4">The sequence shown here is derived from an EMBL/GenBank/DDBJ whole genome shotgun (WGS) entry which is preliminary data.</text>
</comment>
<name>A0A178M0C9_9CHLR</name>
<dbReference type="Gene3D" id="1.10.10.10">
    <property type="entry name" value="Winged helix-like DNA-binding domain superfamily/Winged helix DNA-binding domain"/>
    <property type="match status" value="1"/>
</dbReference>
<keyword evidence="2" id="KW-0804">Transcription</keyword>
<dbReference type="AlphaFoldDB" id="A0A178M0C9"/>
<dbReference type="SUPFAM" id="SSF48452">
    <property type="entry name" value="TPR-like"/>
    <property type="match status" value="1"/>
</dbReference>
<organism evidence="4 5">
    <name type="scientific">Chloroflexus islandicus</name>
    <dbReference type="NCBI Taxonomy" id="1707952"/>
    <lineage>
        <taxon>Bacteria</taxon>
        <taxon>Bacillati</taxon>
        <taxon>Chloroflexota</taxon>
        <taxon>Chloroflexia</taxon>
        <taxon>Chloroflexales</taxon>
        <taxon>Chloroflexineae</taxon>
        <taxon>Chloroflexaceae</taxon>
        <taxon>Chloroflexus</taxon>
    </lineage>
</organism>
<keyword evidence="1" id="KW-0805">Transcription regulation</keyword>